<feature type="non-terminal residue" evidence="1">
    <location>
        <position position="1"/>
    </location>
</feature>
<accession>K6UZH2</accession>
<dbReference type="VEuPathDB" id="PlasmoDB:PCYB_001320"/>
<proteinExistence type="predicted"/>
<dbReference type="KEGG" id="pcy:PCYB_001320"/>
<organism evidence="1 2">
    <name type="scientific">Plasmodium cynomolgi (strain B)</name>
    <dbReference type="NCBI Taxonomy" id="1120755"/>
    <lineage>
        <taxon>Eukaryota</taxon>
        <taxon>Sar</taxon>
        <taxon>Alveolata</taxon>
        <taxon>Apicomplexa</taxon>
        <taxon>Aconoidasida</taxon>
        <taxon>Haemosporida</taxon>
        <taxon>Plasmodiidae</taxon>
        <taxon>Plasmodium</taxon>
        <taxon>Plasmodium (Plasmodium)</taxon>
    </lineage>
</organism>
<dbReference type="GeneID" id="14695931"/>
<dbReference type="EMBL" id="DF157116">
    <property type="protein sequence ID" value="GAB69384.1"/>
    <property type="molecule type" value="Genomic_DNA"/>
</dbReference>
<dbReference type="Proteomes" id="UP000006319">
    <property type="component" value="Unassembled WGS sequence"/>
</dbReference>
<dbReference type="RefSeq" id="XP_004227607.1">
    <property type="nucleotide sequence ID" value="XM_004227559.1"/>
</dbReference>
<dbReference type="OrthoDB" id="385193at2759"/>
<evidence type="ECO:0008006" key="3">
    <source>
        <dbReference type="Google" id="ProtNLM"/>
    </source>
</evidence>
<dbReference type="OMA" id="FPLYKFY"/>
<sequence length="316" mass="36115">YPFLKEFPLYKFYVQLDHVRDDGPEYEECSDLLGSNYQRESNLSKICKKVSNATKTFYEIGEVIGSSPSNCCDYFNFWLNDHITKNIPKSVENRLVDNTFDKIFRKIDGPKCVYINLSRCNRDAFQKLKQLYDYSVSFDSIFDQISRGNLSGRDSYCSYIIESVNLYDNITKESLRVATSKYSGKLNRFKNKYNKIKSSALSCEQELPDLNFIMGLKSSGKKVQQKITKAEGHFKGVPNPVPKKVPLKKVPSMGALPKEVAFDQMTHHGVSPVSTIIDHENFESSVTLPNVAVEFCKVLGLSLLLLTLYKVNKFFM</sequence>
<keyword evidence="2" id="KW-1185">Reference proteome</keyword>
<dbReference type="Pfam" id="PF05795">
    <property type="entry name" value="Plasmodium_Vir"/>
    <property type="match status" value="1"/>
</dbReference>
<dbReference type="AlphaFoldDB" id="K6UZH2"/>
<dbReference type="InterPro" id="IPR008780">
    <property type="entry name" value="Plasmodium_Vir"/>
</dbReference>
<name>K6UZH2_PLACD</name>
<evidence type="ECO:0000313" key="1">
    <source>
        <dbReference type="EMBL" id="GAB69384.1"/>
    </source>
</evidence>
<gene>
    <name evidence="1" type="ORF">PCYB_001320</name>
</gene>
<reference evidence="1 2" key="1">
    <citation type="journal article" date="2012" name="Nat. Genet.">
        <title>Plasmodium cynomolgi genome sequences provide insight into Plasmodium vivax and the monkey malaria clade.</title>
        <authorList>
            <person name="Tachibana S."/>
            <person name="Sullivan S.A."/>
            <person name="Kawai S."/>
            <person name="Nakamura S."/>
            <person name="Kim H.R."/>
            <person name="Goto N."/>
            <person name="Arisue N."/>
            <person name="Palacpac N.M.Q."/>
            <person name="Honma H."/>
            <person name="Yagi M."/>
            <person name="Tougan T."/>
            <person name="Katakai Y."/>
            <person name="Kaneko O."/>
            <person name="Mita T."/>
            <person name="Kita K."/>
            <person name="Yasutomi Y."/>
            <person name="Sutton P.L."/>
            <person name="Shakhbatyan R."/>
            <person name="Horii T."/>
            <person name="Yasunaga T."/>
            <person name="Barnwell J.W."/>
            <person name="Escalante A.A."/>
            <person name="Carlton J.M."/>
            <person name="Tanabe K."/>
        </authorList>
    </citation>
    <scope>NUCLEOTIDE SEQUENCE [LARGE SCALE GENOMIC DNA]</scope>
    <source>
        <strain evidence="1 2">B</strain>
    </source>
</reference>
<evidence type="ECO:0000313" key="2">
    <source>
        <dbReference type="Proteomes" id="UP000006319"/>
    </source>
</evidence>
<protein>
    <recommendedName>
        <fullName evidence="3">CYIR protein</fullName>
    </recommendedName>
</protein>